<keyword evidence="2" id="KW-1133">Transmembrane helix</keyword>
<evidence type="ECO:0000313" key="4">
    <source>
        <dbReference type="EMBL" id="MBB4925802.1"/>
    </source>
</evidence>
<keyword evidence="2" id="KW-0812">Transmembrane</keyword>
<keyword evidence="5" id="KW-1185">Reference proteome</keyword>
<dbReference type="EMBL" id="JACHJV010000001">
    <property type="protein sequence ID" value="MBB4925802.1"/>
    <property type="molecule type" value="Genomic_DNA"/>
</dbReference>
<accession>A0A7W7R5I2</accession>
<feature type="chain" id="PRO_5030903576" evidence="3">
    <location>
        <begin position="27"/>
        <end position="275"/>
    </location>
</feature>
<feature type="transmembrane region" description="Helical" evidence="2">
    <location>
        <begin position="179"/>
        <end position="199"/>
    </location>
</feature>
<dbReference type="Proteomes" id="UP000540506">
    <property type="component" value="Unassembled WGS sequence"/>
</dbReference>
<evidence type="ECO:0000313" key="5">
    <source>
        <dbReference type="Proteomes" id="UP000540506"/>
    </source>
</evidence>
<feature type="region of interest" description="Disordered" evidence="1">
    <location>
        <begin position="224"/>
        <end position="245"/>
    </location>
</feature>
<organism evidence="4 5">
    <name type="scientific">Kitasatospora kifunensis</name>
    <name type="common">Streptomyces kifunensis</name>
    <dbReference type="NCBI Taxonomy" id="58351"/>
    <lineage>
        <taxon>Bacteria</taxon>
        <taxon>Bacillati</taxon>
        <taxon>Actinomycetota</taxon>
        <taxon>Actinomycetes</taxon>
        <taxon>Kitasatosporales</taxon>
        <taxon>Streptomycetaceae</taxon>
        <taxon>Kitasatospora</taxon>
    </lineage>
</organism>
<feature type="transmembrane region" description="Helical" evidence="2">
    <location>
        <begin position="156"/>
        <end position="173"/>
    </location>
</feature>
<name>A0A7W7R5I2_KITKI</name>
<protein>
    <submittedName>
        <fullName evidence="4">Uncharacterized protein (TIGR04222 family)</fullName>
    </submittedName>
</protein>
<dbReference type="AlphaFoldDB" id="A0A7W7R5I2"/>
<dbReference type="RefSeq" id="WP_184938283.1">
    <property type="nucleotide sequence ID" value="NZ_JACHJV010000001.1"/>
</dbReference>
<evidence type="ECO:0000256" key="2">
    <source>
        <dbReference type="SAM" id="Phobius"/>
    </source>
</evidence>
<keyword evidence="2" id="KW-0472">Membrane</keyword>
<reference evidence="4 5" key="1">
    <citation type="submission" date="2020-08" db="EMBL/GenBank/DDBJ databases">
        <title>Sequencing the genomes of 1000 actinobacteria strains.</title>
        <authorList>
            <person name="Klenk H.-P."/>
        </authorList>
    </citation>
    <scope>NUCLEOTIDE SEQUENCE [LARGE SCALE GENOMIC DNA]</scope>
    <source>
        <strain evidence="4 5">DSM 41654</strain>
    </source>
</reference>
<dbReference type="NCBIfam" id="TIGR04222">
    <property type="entry name" value="near_uncomplex"/>
    <property type="match status" value="1"/>
</dbReference>
<comment type="caution">
    <text evidence="4">The sequence shown here is derived from an EMBL/GenBank/DDBJ whole genome shotgun (WGS) entry which is preliminary data.</text>
</comment>
<dbReference type="InterPro" id="IPR026467">
    <property type="entry name" value="Ser/Gly_Cys_C_dom"/>
</dbReference>
<keyword evidence="3" id="KW-0732">Signal</keyword>
<proteinExistence type="predicted"/>
<sequence>MWLLFLIPACVVAVLACLRLIRAAAAADSVTGLTGLPMEEEVDQVAIGLYETAYLAGGPERVVNLALVLMSGRGRLHLAHTGWTTVVDPHGRSRLERALIAEIGPEGQCRTAELREALTEHPAVAEIGSRLSLAGLATPVAIREATMLAVRQVRQALLLSLVLLIAAMTLTAPGEHDTMATLAWFSLPLILTTGTLLMARVDVHPYTRWAAPAGAEVLAELRRPRRSGGSGGDGEVDGAACEGGQGEAERRLLTAVAIDGTDAVPDARLRAALRG</sequence>
<evidence type="ECO:0000256" key="3">
    <source>
        <dbReference type="SAM" id="SignalP"/>
    </source>
</evidence>
<feature type="signal peptide" evidence="3">
    <location>
        <begin position="1"/>
        <end position="26"/>
    </location>
</feature>
<evidence type="ECO:0000256" key="1">
    <source>
        <dbReference type="SAM" id="MobiDB-lite"/>
    </source>
</evidence>
<gene>
    <name evidence="4" type="ORF">FHR34_004795</name>
</gene>